<dbReference type="GO" id="GO:0045719">
    <property type="term" value="P:negative regulation of glycogen biosynthetic process"/>
    <property type="evidence" value="ECO:0007669"/>
    <property type="project" value="TreeGrafter"/>
</dbReference>
<dbReference type="SUPFAM" id="SSF56112">
    <property type="entry name" value="Protein kinase-like (PK-like)"/>
    <property type="match status" value="1"/>
</dbReference>
<dbReference type="Gene3D" id="3.30.450.20">
    <property type="entry name" value="PAS domain"/>
    <property type="match status" value="1"/>
</dbReference>
<evidence type="ECO:0000256" key="1">
    <source>
        <dbReference type="ARBA" id="ARBA00004123"/>
    </source>
</evidence>
<evidence type="ECO:0000256" key="7">
    <source>
        <dbReference type="ARBA" id="ARBA00022553"/>
    </source>
</evidence>
<reference evidence="25" key="1">
    <citation type="submission" date="2013-10" db="EMBL/GenBank/DDBJ databases">
        <authorList>
            <person name="Schartl M."/>
            <person name="Warren W."/>
        </authorList>
    </citation>
    <scope>NUCLEOTIDE SEQUENCE [LARGE SCALE GENOMIC DNA]</scope>
    <source>
        <strain evidence="25">female</strain>
    </source>
</reference>
<evidence type="ECO:0000256" key="12">
    <source>
        <dbReference type="ARBA" id="ARBA00022840"/>
    </source>
</evidence>
<dbReference type="PROSITE" id="PS00107">
    <property type="entry name" value="PROTEIN_KINASE_ATP"/>
    <property type="match status" value="1"/>
</dbReference>
<keyword evidence="15" id="KW-0539">Nucleus</keyword>
<evidence type="ECO:0000256" key="8">
    <source>
        <dbReference type="ARBA" id="ARBA00022679"/>
    </source>
</evidence>
<evidence type="ECO:0000256" key="3">
    <source>
        <dbReference type="ARBA" id="ARBA00006692"/>
    </source>
</evidence>
<evidence type="ECO:0000256" key="6">
    <source>
        <dbReference type="ARBA" id="ARBA00022527"/>
    </source>
</evidence>
<dbReference type="PROSITE" id="PS50112">
    <property type="entry name" value="PAS"/>
    <property type="match status" value="1"/>
</dbReference>
<evidence type="ECO:0000256" key="21">
    <source>
        <dbReference type="SAM" id="MobiDB-lite"/>
    </source>
</evidence>
<evidence type="ECO:0000259" key="23">
    <source>
        <dbReference type="PROSITE" id="PS50112"/>
    </source>
</evidence>
<evidence type="ECO:0000256" key="9">
    <source>
        <dbReference type="ARBA" id="ARBA00022737"/>
    </source>
</evidence>
<evidence type="ECO:0000256" key="5">
    <source>
        <dbReference type="ARBA" id="ARBA00022490"/>
    </source>
</evidence>
<name>A0A096LQY5_POEFO</name>
<dbReference type="InterPro" id="IPR008271">
    <property type="entry name" value="Ser/Thr_kinase_AS"/>
</dbReference>
<dbReference type="InterPro" id="IPR000719">
    <property type="entry name" value="Prot_kinase_dom"/>
</dbReference>
<dbReference type="InterPro" id="IPR017441">
    <property type="entry name" value="Protein_kinase_ATP_BS"/>
</dbReference>
<keyword evidence="9" id="KW-0677">Repeat</keyword>
<dbReference type="PROSITE" id="PS50011">
    <property type="entry name" value="PROTEIN_KINASE_DOM"/>
    <property type="match status" value="1"/>
</dbReference>
<dbReference type="Proteomes" id="UP000028760">
    <property type="component" value="Unassembled WGS sequence"/>
</dbReference>
<sequence length="1250" mass="136788">MSLGDKGHTICVPPDISCDQRKDDLDLNKSFPGTRTPSNSNSFVALQHRDYPDFIAGEPLDVCTTVATKKHCLLPGSQVSVDSFSNSSTESEESFISLVISGDFALSGHPSAINPNKVVLVVSHKTTQILSANDQAPKLFECSTEDLVGKKLSSVLKKTTQVLEKSLEEDYQLADGIVAIVSGKVVDAVTLSGEVPVSVCTHRQSENEDHRLVMMECVERISSFVSFSQDGLILSCDLAFACLHGYHNPEELKGVSVKELIPSLQIPVYSHALPKMLRVQKVCGKSTGGASVPLYVKLQGAEDGFDHTVSSPTPTAEYSATVWAFAPLSGLLLLWPDGSIFSIHNHLALRLFGYSKDELLGKSAAFLMPGFYEWMTGAGKKAGAVSDTRVELDKSPGRMFCNVDHLGVWVFSDPSSLVAGDMGMVQQAILKRSSSGRGRIFTGTSSRLENQGSATSTFSLPAVTSTHLVILCPCPTRARYCVVGAFNQFSVKLIQSNSITVTKCHQNHSVPLKSFRKLQNQYYCEMIAGCSQNNRGKNLLCQSISICSINTRSKLNVYILTKYEKAQELSIFVRQCINLFFVRANNTAELIEEAARAAPGCNTLDCADSTQALLKTFAWVETPDEDTCCLISTEPSNQNRDEQLLNVIQQNIAPAIKITPDTPVQDERAGGSCNETRKDHRSRAAVLQESSFEIISLDSRSSSGFSDKFAGRLCRDAAPVNESNSAPLLDSASCFVDIDCNGDAVTRVLAELDLSDDVEVLSMREYTGDTAELLRTPSPGVAESDQKVEAAGAAVKAELGLSEEQDQWGALSLIPKGNSQECAEQANSLTDMPATSTPKKQTANGQVVTSNITQVLEGQFVGSGYHRDGTRVDVQCDICRTNLSDGSFMFCVWIKRSNQQGALLRTEPSLHNHSGASPVTKILGCLICSVHQRSGEAGQGEALRSTLDLEHSRACDGQFEEEYQPIKSVGKGAFGFVWKAIRRCDGQEVIVKFISKSRIMSDCWVDDPMLGRVSQEIAILTRVQHHNIVKVAEVFENGSYFQMVMEKHGDGLDLFEFIDMQPRLDEPLASYIFRQIVAAVFYLRAKNIIHRDIKDENVIIDKCFHIRLIDFGSAAILSPGKLFYNFCGTLEYCSPEVLRGNAYEGPELEMWSLGVLLYTLLFSENPFCDVGEILDAKLQPPFPLSPATPELHGVLQGLLHSNPAKRMTLDQLLLQPWISQPISLAEYSWTEVVPASRSLCKYSSASSVDL</sequence>
<evidence type="ECO:0000256" key="16">
    <source>
        <dbReference type="ARBA" id="ARBA00047899"/>
    </source>
</evidence>
<evidence type="ECO:0000259" key="22">
    <source>
        <dbReference type="PROSITE" id="PS50011"/>
    </source>
</evidence>
<dbReference type="FunFam" id="3.30.200.20:FF:000346">
    <property type="entry name" value="PAS domain-containing serine/threonine-protein kinase"/>
    <property type="match status" value="1"/>
</dbReference>
<evidence type="ECO:0000256" key="15">
    <source>
        <dbReference type="ARBA" id="ARBA00023242"/>
    </source>
</evidence>
<dbReference type="PANTHER" id="PTHR24346:SF51">
    <property type="entry name" value="PAS DOMAIN-CONTAINING SERINE_THREONINE-PROTEIN KINASE"/>
    <property type="match status" value="1"/>
</dbReference>
<evidence type="ECO:0000256" key="11">
    <source>
        <dbReference type="ARBA" id="ARBA00022777"/>
    </source>
</evidence>
<comment type="subcellular location">
    <subcellularLocation>
        <location evidence="2">Cytoplasm</location>
    </subcellularLocation>
    <subcellularLocation>
        <location evidence="1">Nucleus</location>
    </subcellularLocation>
</comment>
<comment type="similarity">
    <text evidence="3">Belongs to the protein kinase superfamily. CAMK Ser/Thr protein kinase family.</text>
</comment>
<dbReference type="PANTHER" id="PTHR24346">
    <property type="entry name" value="MAP/MICROTUBULE AFFINITY-REGULATING KINASE"/>
    <property type="match status" value="1"/>
</dbReference>
<keyword evidence="8" id="KW-0808">Transferase</keyword>
<keyword evidence="12 20" id="KW-0067">ATP-binding</keyword>
<dbReference type="GO" id="GO:0035556">
    <property type="term" value="P:intracellular signal transduction"/>
    <property type="evidence" value="ECO:0007669"/>
    <property type="project" value="TreeGrafter"/>
</dbReference>
<dbReference type="Gene3D" id="3.30.200.20">
    <property type="entry name" value="Phosphorylase Kinase, domain 1"/>
    <property type="match status" value="1"/>
</dbReference>
<dbReference type="FunFam" id="1.10.510.10:FF:000351">
    <property type="entry name" value="PAS domain-containing serine/threonine-protein kinase"/>
    <property type="match status" value="1"/>
</dbReference>
<dbReference type="Pfam" id="PF13426">
    <property type="entry name" value="PAS_9"/>
    <property type="match status" value="1"/>
</dbReference>
<dbReference type="Gene3D" id="1.10.510.10">
    <property type="entry name" value="Transferase(Phosphotransferase) domain 1"/>
    <property type="match status" value="1"/>
</dbReference>
<dbReference type="GO" id="GO:0005634">
    <property type="term" value="C:nucleus"/>
    <property type="evidence" value="ECO:0007669"/>
    <property type="project" value="UniProtKB-SubCell"/>
</dbReference>
<keyword evidence="25" id="KW-1185">Reference proteome</keyword>
<evidence type="ECO:0000256" key="18">
    <source>
        <dbReference type="ARBA" id="ARBA00053825"/>
    </source>
</evidence>
<dbReference type="FunFam" id="3.30.450.20:FF:000059">
    <property type="entry name" value="PAS domain containing serine/threonine kinase"/>
    <property type="match status" value="1"/>
</dbReference>
<dbReference type="GeneTree" id="ENSGT00940000159035"/>
<protein>
    <recommendedName>
        <fullName evidence="19">PAS domain-containing serine/threonine-protein kinase</fullName>
        <ecNumber evidence="4">2.7.11.1</ecNumber>
    </recommendedName>
</protein>
<accession>A0A096LQY5</accession>
<dbReference type="GO" id="GO:0008289">
    <property type="term" value="F:lipid binding"/>
    <property type="evidence" value="ECO:0007669"/>
    <property type="project" value="UniProtKB-KW"/>
</dbReference>
<evidence type="ECO:0000256" key="20">
    <source>
        <dbReference type="PROSITE-ProRule" id="PRU10141"/>
    </source>
</evidence>
<keyword evidence="10 20" id="KW-0547">Nucleotide-binding</keyword>
<feature type="domain" description="Protein kinase" evidence="22">
    <location>
        <begin position="963"/>
        <end position="1218"/>
    </location>
</feature>
<reference evidence="24" key="3">
    <citation type="submission" date="2025-09" db="UniProtKB">
        <authorList>
            <consortium name="Ensembl"/>
        </authorList>
    </citation>
    <scope>IDENTIFICATION</scope>
</reference>
<feature type="binding site" evidence="20">
    <location>
        <position position="992"/>
    </location>
    <ligand>
        <name>ATP</name>
        <dbReference type="ChEBI" id="CHEBI:30616"/>
    </ligand>
</feature>
<dbReference type="InterPro" id="IPR011009">
    <property type="entry name" value="Kinase-like_dom_sf"/>
</dbReference>
<reference evidence="24" key="2">
    <citation type="submission" date="2025-08" db="UniProtKB">
        <authorList>
            <consortium name="Ensembl"/>
        </authorList>
    </citation>
    <scope>IDENTIFICATION</scope>
</reference>
<evidence type="ECO:0000313" key="24">
    <source>
        <dbReference type="Ensembl" id="ENSPFOP00000021576.1"/>
    </source>
</evidence>
<dbReference type="EC" id="2.7.11.1" evidence="4"/>
<feature type="domain" description="PAS" evidence="23">
    <location>
        <begin position="345"/>
        <end position="369"/>
    </location>
</feature>
<feature type="region of interest" description="Disordered" evidence="21">
    <location>
        <begin position="822"/>
        <end position="845"/>
    </location>
</feature>
<dbReference type="EMBL" id="AYCK01012183">
    <property type="status" value="NOT_ANNOTATED_CDS"/>
    <property type="molecule type" value="Genomic_DNA"/>
</dbReference>
<keyword evidence="6" id="KW-0723">Serine/threonine-protein kinase</keyword>
<evidence type="ECO:0000256" key="19">
    <source>
        <dbReference type="ARBA" id="ARBA00071822"/>
    </source>
</evidence>
<comment type="catalytic activity">
    <reaction evidence="17">
        <text>L-seryl-[protein] + ATP = O-phospho-L-seryl-[protein] + ADP + H(+)</text>
        <dbReference type="Rhea" id="RHEA:17989"/>
        <dbReference type="Rhea" id="RHEA-COMP:9863"/>
        <dbReference type="Rhea" id="RHEA-COMP:11604"/>
        <dbReference type="ChEBI" id="CHEBI:15378"/>
        <dbReference type="ChEBI" id="CHEBI:29999"/>
        <dbReference type="ChEBI" id="CHEBI:30616"/>
        <dbReference type="ChEBI" id="CHEBI:83421"/>
        <dbReference type="ChEBI" id="CHEBI:456216"/>
        <dbReference type="EC" id="2.7.11.1"/>
    </reaction>
</comment>
<comment type="catalytic activity">
    <reaction evidence="16">
        <text>L-threonyl-[protein] + ATP = O-phospho-L-threonyl-[protein] + ADP + H(+)</text>
        <dbReference type="Rhea" id="RHEA:46608"/>
        <dbReference type="Rhea" id="RHEA-COMP:11060"/>
        <dbReference type="Rhea" id="RHEA-COMP:11605"/>
        <dbReference type="ChEBI" id="CHEBI:15378"/>
        <dbReference type="ChEBI" id="CHEBI:30013"/>
        <dbReference type="ChEBI" id="CHEBI:30616"/>
        <dbReference type="ChEBI" id="CHEBI:61977"/>
        <dbReference type="ChEBI" id="CHEBI:456216"/>
        <dbReference type="EC" id="2.7.11.1"/>
    </reaction>
</comment>
<dbReference type="Ensembl" id="ENSPFOT00000024367.1">
    <property type="protein sequence ID" value="ENSPFOP00000021576.1"/>
    <property type="gene ID" value="ENSPFOG00000006447.2"/>
</dbReference>
<dbReference type="Pfam" id="PF00069">
    <property type="entry name" value="Pkinase"/>
    <property type="match status" value="1"/>
</dbReference>
<dbReference type="PROSITE" id="PS00108">
    <property type="entry name" value="PROTEIN_KINASE_ST"/>
    <property type="match status" value="1"/>
</dbReference>
<evidence type="ECO:0000256" key="10">
    <source>
        <dbReference type="ARBA" id="ARBA00022741"/>
    </source>
</evidence>
<evidence type="ECO:0000313" key="25">
    <source>
        <dbReference type="Proteomes" id="UP000028760"/>
    </source>
</evidence>
<dbReference type="SMART" id="SM00220">
    <property type="entry name" value="S_TKc"/>
    <property type="match status" value="1"/>
</dbReference>
<organism evidence="24 25">
    <name type="scientific">Poecilia formosa</name>
    <name type="common">Amazon molly</name>
    <name type="synonym">Limia formosa</name>
    <dbReference type="NCBI Taxonomy" id="48698"/>
    <lineage>
        <taxon>Eukaryota</taxon>
        <taxon>Metazoa</taxon>
        <taxon>Chordata</taxon>
        <taxon>Craniata</taxon>
        <taxon>Vertebrata</taxon>
        <taxon>Euteleostomi</taxon>
        <taxon>Actinopterygii</taxon>
        <taxon>Neopterygii</taxon>
        <taxon>Teleostei</taxon>
        <taxon>Neoteleostei</taxon>
        <taxon>Acanthomorphata</taxon>
        <taxon>Ovalentaria</taxon>
        <taxon>Atherinomorphae</taxon>
        <taxon>Cyprinodontiformes</taxon>
        <taxon>Poeciliidae</taxon>
        <taxon>Poeciliinae</taxon>
        <taxon>Poecilia</taxon>
    </lineage>
</organism>
<comment type="function">
    <text evidence="18">Serine/threonine-protein kinase involved in energy homeostasis and protein translation. Phosphorylates EEF1A1, GYS1, PDX1 and RPS6. Probably plays a role under changing environmental conditions (oxygen, glucose, nutrition), rather than under standard conditions. Acts as a sensor involved in energy homeostasis: regulates glycogen synthase synthesis by mediating phosphorylation of GYS1, leading to GYS1 inactivation. May be involved in glucose-stimulated insulin production in pancreas and regulation of glucagon secretion by glucose in alpha cells; however such data require additional evidences. May play a role in regulation of protein translation by phosphorylating EEF1A1, leading to increase translation efficiency. May also participate in respiratory regulation.</text>
</comment>
<keyword evidence="7" id="KW-0597">Phosphoprotein</keyword>
<dbReference type="InterPro" id="IPR000014">
    <property type="entry name" value="PAS"/>
</dbReference>
<proteinExistence type="inferred from homology"/>
<dbReference type="GO" id="GO:0004674">
    <property type="term" value="F:protein serine/threonine kinase activity"/>
    <property type="evidence" value="ECO:0007669"/>
    <property type="project" value="UniProtKB-KW"/>
</dbReference>
<dbReference type="OMA" id="AFIDHHP"/>
<keyword evidence="14" id="KW-0446">Lipid-binding</keyword>
<evidence type="ECO:0000256" key="2">
    <source>
        <dbReference type="ARBA" id="ARBA00004496"/>
    </source>
</evidence>
<evidence type="ECO:0000256" key="13">
    <source>
        <dbReference type="ARBA" id="ARBA00022990"/>
    </source>
</evidence>
<keyword evidence="5" id="KW-0963">Cytoplasm</keyword>
<dbReference type="GO" id="GO:0005524">
    <property type="term" value="F:ATP binding"/>
    <property type="evidence" value="ECO:0007669"/>
    <property type="project" value="UniProtKB-UniRule"/>
</dbReference>
<dbReference type="GO" id="GO:0005829">
    <property type="term" value="C:cytosol"/>
    <property type="evidence" value="ECO:0007669"/>
    <property type="project" value="TreeGrafter"/>
</dbReference>
<keyword evidence="11" id="KW-0418">Kinase</keyword>
<keyword evidence="13" id="KW-0007">Acetylation</keyword>
<dbReference type="AlphaFoldDB" id="A0A096LQY5"/>
<evidence type="ECO:0000256" key="14">
    <source>
        <dbReference type="ARBA" id="ARBA00023121"/>
    </source>
</evidence>
<evidence type="ECO:0000256" key="17">
    <source>
        <dbReference type="ARBA" id="ARBA00048679"/>
    </source>
</evidence>
<evidence type="ECO:0000256" key="4">
    <source>
        <dbReference type="ARBA" id="ARBA00012513"/>
    </source>
</evidence>